<dbReference type="GO" id="GO:0005737">
    <property type="term" value="C:cytoplasm"/>
    <property type="evidence" value="ECO:0007669"/>
    <property type="project" value="UniProtKB-SubCell"/>
</dbReference>
<reference evidence="11 12" key="1">
    <citation type="submission" date="2018-08" db="EMBL/GenBank/DDBJ databases">
        <title>Paenibacillus sp. M4BSY-1, whole genome shotgun sequence.</title>
        <authorList>
            <person name="Tuo L."/>
        </authorList>
    </citation>
    <scope>NUCLEOTIDE SEQUENCE [LARGE SCALE GENOMIC DNA]</scope>
    <source>
        <strain evidence="11 12">M4BSY-1</strain>
    </source>
</reference>
<evidence type="ECO:0000256" key="5">
    <source>
        <dbReference type="ARBA" id="ARBA00023015"/>
    </source>
</evidence>
<keyword evidence="12" id="KW-1185">Reference proteome</keyword>
<dbReference type="PROSITE" id="PS01124">
    <property type="entry name" value="HTH_ARAC_FAMILY_2"/>
    <property type="match status" value="1"/>
</dbReference>
<dbReference type="InterPro" id="IPR001789">
    <property type="entry name" value="Sig_transdc_resp-reg_receiver"/>
</dbReference>
<dbReference type="Proteomes" id="UP000261905">
    <property type="component" value="Unassembled WGS sequence"/>
</dbReference>
<dbReference type="Pfam" id="PF12833">
    <property type="entry name" value="HTH_18"/>
    <property type="match status" value="1"/>
</dbReference>
<comment type="subcellular location">
    <subcellularLocation>
        <location evidence="1">Cytoplasm</location>
    </subcellularLocation>
</comment>
<dbReference type="InterPro" id="IPR009057">
    <property type="entry name" value="Homeodomain-like_sf"/>
</dbReference>
<feature type="modified residue" description="4-aspartylphosphate" evidence="8">
    <location>
        <position position="57"/>
    </location>
</feature>
<dbReference type="AlphaFoldDB" id="A0A371PHR5"/>
<proteinExistence type="predicted"/>
<dbReference type="EMBL" id="QUBQ01000002">
    <property type="protein sequence ID" value="REK75166.1"/>
    <property type="molecule type" value="Genomic_DNA"/>
</dbReference>
<accession>A0A371PHR5</accession>
<dbReference type="SMART" id="SM00448">
    <property type="entry name" value="REC"/>
    <property type="match status" value="1"/>
</dbReference>
<keyword evidence="5" id="KW-0805">Transcription regulation</keyword>
<protein>
    <submittedName>
        <fullName evidence="11">Response regulator</fullName>
    </submittedName>
</protein>
<dbReference type="InterPro" id="IPR011006">
    <property type="entry name" value="CheY-like_superfamily"/>
</dbReference>
<dbReference type="GO" id="GO:0043565">
    <property type="term" value="F:sequence-specific DNA binding"/>
    <property type="evidence" value="ECO:0007669"/>
    <property type="project" value="InterPro"/>
</dbReference>
<keyword evidence="6" id="KW-0238">DNA-binding</keyword>
<keyword evidence="4" id="KW-0902">Two-component regulatory system</keyword>
<dbReference type="Pfam" id="PF00072">
    <property type="entry name" value="Response_reg"/>
    <property type="match status" value="1"/>
</dbReference>
<dbReference type="Gene3D" id="3.40.50.2300">
    <property type="match status" value="1"/>
</dbReference>
<evidence type="ECO:0000256" key="4">
    <source>
        <dbReference type="ARBA" id="ARBA00023012"/>
    </source>
</evidence>
<evidence type="ECO:0000313" key="12">
    <source>
        <dbReference type="Proteomes" id="UP000261905"/>
    </source>
</evidence>
<dbReference type="InterPro" id="IPR018060">
    <property type="entry name" value="HTH_AraC"/>
</dbReference>
<evidence type="ECO:0000256" key="8">
    <source>
        <dbReference type="PROSITE-ProRule" id="PRU00169"/>
    </source>
</evidence>
<dbReference type="Gene3D" id="1.10.10.60">
    <property type="entry name" value="Homeodomain-like"/>
    <property type="match status" value="2"/>
</dbReference>
<name>A0A371PHR5_9BACL</name>
<dbReference type="PANTHER" id="PTHR42713">
    <property type="entry name" value="HISTIDINE KINASE-RELATED"/>
    <property type="match status" value="1"/>
</dbReference>
<feature type="domain" description="Response regulatory" evidence="10">
    <location>
        <begin position="5"/>
        <end position="122"/>
    </location>
</feature>
<dbReference type="PANTHER" id="PTHR42713:SF3">
    <property type="entry name" value="TRANSCRIPTIONAL REGULATORY PROTEIN HPTR"/>
    <property type="match status" value="1"/>
</dbReference>
<keyword evidence="3 8" id="KW-0597">Phosphoprotein</keyword>
<evidence type="ECO:0000256" key="2">
    <source>
        <dbReference type="ARBA" id="ARBA00022490"/>
    </source>
</evidence>
<dbReference type="SUPFAM" id="SSF46689">
    <property type="entry name" value="Homeodomain-like"/>
    <property type="match status" value="1"/>
</dbReference>
<evidence type="ECO:0000256" key="6">
    <source>
        <dbReference type="ARBA" id="ARBA00023125"/>
    </source>
</evidence>
<organism evidence="11 12">
    <name type="scientific">Paenibacillus paeoniae</name>
    <dbReference type="NCBI Taxonomy" id="2292705"/>
    <lineage>
        <taxon>Bacteria</taxon>
        <taxon>Bacillati</taxon>
        <taxon>Bacillota</taxon>
        <taxon>Bacilli</taxon>
        <taxon>Bacillales</taxon>
        <taxon>Paenibacillaceae</taxon>
        <taxon>Paenibacillus</taxon>
    </lineage>
</organism>
<dbReference type="CDD" id="cd17536">
    <property type="entry name" value="REC_YesN-like"/>
    <property type="match status" value="1"/>
</dbReference>
<dbReference type="GO" id="GO:0000160">
    <property type="term" value="P:phosphorelay signal transduction system"/>
    <property type="evidence" value="ECO:0007669"/>
    <property type="project" value="UniProtKB-KW"/>
</dbReference>
<evidence type="ECO:0000256" key="3">
    <source>
        <dbReference type="ARBA" id="ARBA00022553"/>
    </source>
</evidence>
<sequence length="361" mass="41165">MSSYRVLIVDDERMAREGIAEAINWTSLGMILAGTAVNGQQALEMLQELQPDVVITDIKMPIMNGLQLIEQGLQLYPHTVFIVLSGFGEFELATQAMRFGVRRYLLKPSDENEITEALQWSKQEVDAARSHYKHQTQPVKATKAAQADQQAIISSSVPSDLLQAIVQADEAQLIKVSRSWIEQLLSEGVPMSAIQVNSNDVLAYICHQLNAEYSVRIAHTDVEGQDLQAFQQELGRLYASYHFRKVDKKAMLVLKIKQLTVEHIQNRQLSLQWLAQHYLFLNSEYLGKLFRQDTGEKYTQFLTSVRMKKAKELLRSYPALKIYEVADQCGFDQDPQYFSNVFKKFSGCTPNDYRKQQCGED</sequence>
<evidence type="ECO:0000259" key="10">
    <source>
        <dbReference type="PROSITE" id="PS50110"/>
    </source>
</evidence>
<dbReference type="SUPFAM" id="SSF52172">
    <property type="entry name" value="CheY-like"/>
    <property type="match status" value="1"/>
</dbReference>
<dbReference type="RefSeq" id="WP_116047084.1">
    <property type="nucleotide sequence ID" value="NZ_QUBQ01000002.1"/>
</dbReference>
<dbReference type="SMART" id="SM00342">
    <property type="entry name" value="HTH_ARAC"/>
    <property type="match status" value="1"/>
</dbReference>
<dbReference type="GO" id="GO:0003700">
    <property type="term" value="F:DNA-binding transcription factor activity"/>
    <property type="evidence" value="ECO:0007669"/>
    <property type="project" value="InterPro"/>
</dbReference>
<keyword evidence="7" id="KW-0804">Transcription</keyword>
<dbReference type="InterPro" id="IPR051552">
    <property type="entry name" value="HptR"/>
</dbReference>
<evidence type="ECO:0000259" key="9">
    <source>
        <dbReference type="PROSITE" id="PS01124"/>
    </source>
</evidence>
<dbReference type="OrthoDB" id="9794370at2"/>
<keyword evidence="2" id="KW-0963">Cytoplasm</keyword>
<feature type="domain" description="HTH araC/xylS-type" evidence="9">
    <location>
        <begin position="254"/>
        <end position="356"/>
    </location>
</feature>
<evidence type="ECO:0000256" key="1">
    <source>
        <dbReference type="ARBA" id="ARBA00004496"/>
    </source>
</evidence>
<evidence type="ECO:0000313" key="11">
    <source>
        <dbReference type="EMBL" id="REK75166.1"/>
    </source>
</evidence>
<evidence type="ECO:0000256" key="7">
    <source>
        <dbReference type="ARBA" id="ARBA00023163"/>
    </source>
</evidence>
<dbReference type="PROSITE" id="PS50110">
    <property type="entry name" value="RESPONSE_REGULATORY"/>
    <property type="match status" value="1"/>
</dbReference>
<gene>
    <name evidence="11" type="ORF">DX130_16170</name>
</gene>
<comment type="caution">
    <text evidence="11">The sequence shown here is derived from an EMBL/GenBank/DDBJ whole genome shotgun (WGS) entry which is preliminary data.</text>
</comment>